<gene>
    <name evidence="1" type="ORF">K7432_004053</name>
</gene>
<name>A0ABR2WZ26_9FUNG</name>
<dbReference type="EMBL" id="JASJQH010000133">
    <property type="protein sequence ID" value="KAK9766691.1"/>
    <property type="molecule type" value="Genomic_DNA"/>
</dbReference>
<sequence>MLKLSSSNYQECRYGEQNFRIPTVVVEGTRCVLMQEVEYCVPGALRLEYDKCPIPFVLTSSYEHSFPRRIEYLPDHVLTITTTCRAVIAEASTSEPTPKLSKVNENRMTDVDTLSNDNVLTRDIFESIQVSLSDKDMSKIMSKFQKVIQQNEMTQKQNKQTHEQNERTLQRLALLDNKMKTLLTQNYELHEFPIPRMFIILPVNRHPANPTAIFTTKYRLYFLCECGEHTESKSPNHDSKHMIHIALHEGYDISKPKEFYAKYGSYMLYLLRALRFGLQVAGVAIPAFAQNNENDRALERLIDVTEKTLDVSISFLGTELSCITTSSNNETAQKEIDTSIEESVRQLESLEGADLRQLGMFIKRNDQNKVLGNLYRITTEEGHVKWVCLDHYRINYKEAAKSHLRNIMDVQGGDYDEHLGKVMITLTSGILVKEFADAIAQTKQLLELDVALQYRWQSNDLKILDNAIRMATIRSLALDVSNRDLGGMLNQRASTLRNVMSNAQLTIIQLKVDDWFVENGLSSIRSLSHVRILNFGNYLIPNYPIPSHQYDNDKERRWIQSVSEMLKVCPSLEQLSFGKISIGYNNRRSPVQLFDKYCRFVRHYNAIDMSVSRKDILMVAGLSEMEEVTNLRLRSNDHIIDMLERESRNTGIRLKKLELTYSDGLSVSEVEKIAKFMGRLKLAYLELNTGDYDTVQILQQIDYSLLATFKLSGKINEAAWEVLNSGFKEGSMVKELNILSTDTTRISGYTLPRCISRLCLSESRAGNTPLKKLELTCSGASSAKEVATIALIAGKLKSTHLNLAIKHCNPVPILQQIDYPLLTTFNFAGNFNEAVWKELDRGLKEGSKIEELCLWNTDTADTDKLILFRILSKLSLKSLRLYGSRGTTDMDWATILSYMDVSRLEFLEISNSLFGDKAVSSLIHRLPEAKKLSDLVLYKTRVSKAFSFNLEVAIESTQRTIVYQNSADFLSHPIMYSYNLIS</sequence>
<evidence type="ECO:0000313" key="2">
    <source>
        <dbReference type="Proteomes" id="UP001479436"/>
    </source>
</evidence>
<dbReference type="SUPFAM" id="SSF52047">
    <property type="entry name" value="RNI-like"/>
    <property type="match status" value="1"/>
</dbReference>
<keyword evidence="2" id="KW-1185">Reference proteome</keyword>
<dbReference type="Gene3D" id="3.80.10.10">
    <property type="entry name" value="Ribonuclease Inhibitor"/>
    <property type="match status" value="1"/>
</dbReference>
<proteinExistence type="predicted"/>
<evidence type="ECO:0000313" key="1">
    <source>
        <dbReference type="EMBL" id="KAK9766691.1"/>
    </source>
</evidence>
<comment type="caution">
    <text evidence="1">The sequence shown here is derived from an EMBL/GenBank/DDBJ whole genome shotgun (WGS) entry which is preliminary data.</text>
</comment>
<dbReference type="Proteomes" id="UP001479436">
    <property type="component" value="Unassembled WGS sequence"/>
</dbReference>
<accession>A0ABR2WZ26</accession>
<organism evidence="1 2">
    <name type="scientific">Basidiobolus ranarum</name>
    <dbReference type="NCBI Taxonomy" id="34480"/>
    <lineage>
        <taxon>Eukaryota</taxon>
        <taxon>Fungi</taxon>
        <taxon>Fungi incertae sedis</taxon>
        <taxon>Zoopagomycota</taxon>
        <taxon>Entomophthoromycotina</taxon>
        <taxon>Basidiobolomycetes</taxon>
        <taxon>Basidiobolales</taxon>
        <taxon>Basidiobolaceae</taxon>
        <taxon>Basidiobolus</taxon>
    </lineage>
</organism>
<protein>
    <submittedName>
        <fullName evidence="1">Uncharacterized protein</fullName>
    </submittedName>
</protein>
<dbReference type="InterPro" id="IPR032675">
    <property type="entry name" value="LRR_dom_sf"/>
</dbReference>
<reference evidence="1 2" key="1">
    <citation type="submission" date="2023-04" db="EMBL/GenBank/DDBJ databases">
        <title>Genome of Basidiobolus ranarum AG-B5.</title>
        <authorList>
            <person name="Stajich J.E."/>
            <person name="Carter-House D."/>
            <person name="Gryganskyi A."/>
        </authorList>
    </citation>
    <scope>NUCLEOTIDE SEQUENCE [LARGE SCALE GENOMIC DNA]</scope>
    <source>
        <strain evidence="1 2">AG-B5</strain>
    </source>
</reference>